<dbReference type="Pfam" id="PF03473">
    <property type="entry name" value="MOSC"/>
    <property type="match status" value="1"/>
</dbReference>
<dbReference type="SUPFAM" id="SSF50800">
    <property type="entry name" value="PK beta-barrel domain-like"/>
    <property type="match status" value="1"/>
</dbReference>
<dbReference type="AlphaFoldDB" id="A0A841T840"/>
<sequence length="217" mass="23803">MEPRLLAVNTGIPQSAMYKGKEAKSGIFKQPSDVPVRLGLTGLEGDDQADQVNHGGPDKAVCVYSHEHYARWERVLERSLPLGAFGENFTVAGLTEESVHIGDVFAVGSVKLQVSQPRVPCWKLAMKWGLDELPALVTQSGASGFYFRVLEPGIVSAGDITLAERHPARVSVKEANRIMHFDKNDAEGIRRLLAVDALADSWRGTLERRLAKWEAEG</sequence>
<organism evidence="2 3">
    <name type="scientific">Cohnella lubricantis</name>
    <dbReference type="NCBI Taxonomy" id="2163172"/>
    <lineage>
        <taxon>Bacteria</taxon>
        <taxon>Bacillati</taxon>
        <taxon>Bacillota</taxon>
        <taxon>Bacilli</taxon>
        <taxon>Bacillales</taxon>
        <taxon>Paenibacillaceae</taxon>
        <taxon>Cohnella</taxon>
    </lineage>
</organism>
<evidence type="ECO:0000313" key="3">
    <source>
        <dbReference type="Proteomes" id="UP000574133"/>
    </source>
</evidence>
<dbReference type="InterPro" id="IPR052353">
    <property type="entry name" value="Benzoxazolinone_Detox_Enz"/>
</dbReference>
<gene>
    <name evidence="2" type="ORF">H4Q31_02370</name>
</gene>
<protein>
    <submittedName>
        <fullName evidence="2">MOSC domain-containing protein</fullName>
    </submittedName>
</protein>
<dbReference type="GO" id="GO:0030170">
    <property type="term" value="F:pyridoxal phosphate binding"/>
    <property type="evidence" value="ECO:0007669"/>
    <property type="project" value="InterPro"/>
</dbReference>
<accession>A0A841T840</accession>
<evidence type="ECO:0000313" key="2">
    <source>
        <dbReference type="EMBL" id="MBB6676165.1"/>
    </source>
</evidence>
<dbReference type="InterPro" id="IPR005302">
    <property type="entry name" value="MoCF_Sase_C"/>
</dbReference>
<dbReference type="Gene3D" id="2.40.33.20">
    <property type="entry name" value="PK beta-barrel domain-like"/>
    <property type="match status" value="1"/>
</dbReference>
<proteinExistence type="predicted"/>
<dbReference type="GO" id="GO:0003824">
    <property type="term" value="F:catalytic activity"/>
    <property type="evidence" value="ECO:0007669"/>
    <property type="project" value="InterPro"/>
</dbReference>
<dbReference type="InterPro" id="IPR005163">
    <property type="entry name" value="Tri_helical_YiiM-like"/>
</dbReference>
<comment type="caution">
    <text evidence="2">The sequence shown here is derived from an EMBL/GenBank/DDBJ whole genome shotgun (WGS) entry which is preliminary data.</text>
</comment>
<keyword evidence="3" id="KW-1185">Reference proteome</keyword>
<dbReference type="Pfam" id="PF03475">
    <property type="entry name" value="YiiM_3-alpha"/>
    <property type="match status" value="1"/>
</dbReference>
<feature type="domain" description="MOSC" evidence="1">
    <location>
        <begin position="30"/>
        <end position="164"/>
    </location>
</feature>
<dbReference type="PROSITE" id="PS51340">
    <property type="entry name" value="MOSC"/>
    <property type="match status" value="1"/>
</dbReference>
<dbReference type="GO" id="GO:0030151">
    <property type="term" value="F:molybdenum ion binding"/>
    <property type="evidence" value="ECO:0007669"/>
    <property type="project" value="InterPro"/>
</dbReference>
<reference evidence="2 3" key="1">
    <citation type="submission" date="2020-08" db="EMBL/GenBank/DDBJ databases">
        <title>Cohnella phylogeny.</title>
        <authorList>
            <person name="Dunlap C."/>
        </authorList>
    </citation>
    <scope>NUCLEOTIDE SEQUENCE [LARGE SCALE GENOMIC DNA]</scope>
    <source>
        <strain evidence="2 3">DSM 103658</strain>
    </source>
</reference>
<dbReference type="InterPro" id="IPR011037">
    <property type="entry name" value="Pyrv_Knase-like_insert_dom_sf"/>
</dbReference>
<evidence type="ECO:0000259" key="1">
    <source>
        <dbReference type="PROSITE" id="PS51340"/>
    </source>
</evidence>
<dbReference type="PANTHER" id="PTHR30212:SF2">
    <property type="entry name" value="PROTEIN YIIM"/>
    <property type="match status" value="1"/>
</dbReference>
<dbReference type="EMBL" id="JACJVN010000012">
    <property type="protein sequence ID" value="MBB6676165.1"/>
    <property type="molecule type" value="Genomic_DNA"/>
</dbReference>
<name>A0A841T840_9BACL</name>
<dbReference type="Proteomes" id="UP000574133">
    <property type="component" value="Unassembled WGS sequence"/>
</dbReference>
<dbReference type="PANTHER" id="PTHR30212">
    <property type="entry name" value="PROTEIN YIIM"/>
    <property type="match status" value="1"/>
</dbReference>